<feature type="transmembrane region" description="Helical" evidence="6">
    <location>
        <begin position="110"/>
        <end position="138"/>
    </location>
</feature>
<keyword evidence="5 6" id="KW-0472">Membrane</keyword>
<dbReference type="KEGG" id="elut:CKA38_12440"/>
<dbReference type="Pfam" id="PF01810">
    <property type="entry name" value="LysE"/>
    <property type="match status" value="1"/>
</dbReference>
<reference evidence="7 8" key="1">
    <citation type="journal article" date="2018" name="Syst. Appl. Microbiol.">
        <title>Ereboglobus luteus gen. nov. sp. nov. from cockroach guts, and new insights into the oxygen relationship of the genera Opitutus and Didymococcus (Verrucomicrobia: Opitutaceae).</title>
        <authorList>
            <person name="Tegtmeier D."/>
            <person name="Belitz A."/>
            <person name="Radek R."/>
            <person name="Heimerl T."/>
            <person name="Brune A."/>
        </authorList>
    </citation>
    <scope>NUCLEOTIDE SEQUENCE [LARGE SCALE GENOMIC DNA]</scope>
    <source>
        <strain evidence="7 8">Ho45</strain>
    </source>
</reference>
<evidence type="ECO:0000313" key="7">
    <source>
        <dbReference type="EMBL" id="AWI09947.1"/>
    </source>
</evidence>
<keyword evidence="8" id="KW-1185">Reference proteome</keyword>
<dbReference type="PANTHER" id="PTHR30086">
    <property type="entry name" value="ARGININE EXPORTER PROTEIN ARGO"/>
    <property type="match status" value="1"/>
</dbReference>
<sequence length="232" mass="24580">MMDLTPFAQGLGAGIAVCVAIGPIAILILRRTMADGRLAGLVSGFGAATADAIIGAIGALFLSWILPILDAHNTAVQFVGGGVVISMGIFLLCTPPRIKEVKRPVHERNLIVAYFSTCVLTLSNPITLFSMTTIIAATGMGGPDTNHMHAAMLVSGIFVASMGWWVLLCMCAHTVSRLLGHGFLRRLNMIAAIIVIIFGVCMVVNQAQKKLYQAQRHHASPPPEQVAPVDGQ</sequence>
<evidence type="ECO:0000256" key="4">
    <source>
        <dbReference type="ARBA" id="ARBA00022989"/>
    </source>
</evidence>
<feature type="transmembrane region" description="Helical" evidence="6">
    <location>
        <begin position="150"/>
        <end position="175"/>
    </location>
</feature>
<organism evidence="7 8">
    <name type="scientific">Ereboglobus luteus</name>
    <dbReference type="NCBI Taxonomy" id="1796921"/>
    <lineage>
        <taxon>Bacteria</taxon>
        <taxon>Pseudomonadati</taxon>
        <taxon>Verrucomicrobiota</taxon>
        <taxon>Opitutia</taxon>
        <taxon>Opitutales</taxon>
        <taxon>Opitutaceae</taxon>
        <taxon>Ereboglobus</taxon>
    </lineage>
</organism>
<dbReference type="EMBL" id="CP023004">
    <property type="protein sequence ID" value="AWI09947.1"/>
    <property type="molecule type" value="Genomic_DNA"/>
</dbReference>
<dbReference type="OrthoDB" id="5638726at2"/>
<keyword evidence="3 6" id="KW-0812">Transmembrane</keyword>
<dbReference type="AlphaFoldDB" id="A0A2U8E514"/>
<comment type="subcellular location">
    <subcellularLocation>
        <location evidence="1">Cell membrane</location>
        <topology evidence="1">Multi-pass membrane protein</topology>
    </subcellularLocation>
</comment>
<evidence type="ECO:0000256" key="3">
    <source>
        <dbReference type="ARBA" id="ARBA00022692"/>
    </source>
</evidence>
<dbReference type="PANTHER" id="PTHR30086:SF20">
    <property type="entry name" value="ARGININE EXPORTER PROTEIN ARGO-RELATED"/>
    <property type="match status" value="1"/>
</dbReference>
<feature type="transmembrane region" description="Helical" evidence="6">
    <location>
        <begin position="6"/>
        <end position="29"/>
    </location>
</feature>
<evidence type="ECO:0000313" key="8">
    <source>
        <dbReference type="Proteomes" id="UP000244896"/>
    </source>
</evidence>
<keyword evidence="4 6" id="KW-1133">Transmembrane helix</keyword>
<gene>
    <name evidence="7" type="ORF">CKA38_12440</name>
</gene>
<proteinExistence type="predicted"/>
<evidence type="ECO:0000256" key="2">
    <source>
        <dbReference type="ARBA" id="ARBA00022475"/>
    </source>
</evidence>
<dbReference type="RefSeq" id="WP_108825762.1">
    <property type="nucleotide sequence ID" value="NZ_CP023004.1"/>
</dbReference>
<evidence type="ECO:0008006" key="9">
    <source>
        <dbReference type="Google" id="ProtNLM"/>
    </source>
</evidence>
<accession>A0A2U8E514</accession>
<dbReference type="InterPro" id="IPR001123">
    <property type="entry name" value="LeuE-type"/>
</dbReference>
<evidence type="ECO:0000256" key="6">
    <source>
        <dbReference type="SAM" id="Phobius"/>
    </source>
</evidence>
<protein>
    <recommendedName>
        <fullName evidence="9">Lysine transporter LysE</fullName>
    </recommendedName>
</protein>
<feature type="transmembrane region" description="Helical" evidence="6">
    <location>
        <begin position="41"/>
        <end position="66"/>
    </location>
</feature>
<dbReference type="Proteomes" id="UP000244896">
    <property type="component" value="Chromosome"/>
</dbReference>
<evidence type="ECO:0000256" key="5">
    <source>
        <dbReference type="ARBA" id="ARBA00023136"/>
    </source>
</evidence>
<name>A0A2U8E514_9BACT</name>
<feature type="transmembrane region" description="Helical" evidence="6">
    <location>
        <begin position="78"/>
        <end position="98"/>
    </location>
</feature>
<dbReference type="GO" id="GO:0005886">
    <property type="term" value="C:plasma membrane"/>
    <property type="evidence" value="ECO:0007669"/>
    <property type="project" value="UniProtKB-SubCell"/>
</dbReference>
<evidence type="ECO:0000256" key="1">
    <source>
        <dbReference type="ARBA" id="ARBA00004651"/>
    </source>
</evidence>
<keyword evidence="2" id="KW-1003">Cell membrane</keyword>
<feature type="transmembrane region" description="Helical" evidence="6">
    <location>
        <begin position="187"/>
        <end position="207"/>
    </location>
</feature>
<dbReference type="GO" id="GO:0015171">
    <property type="term" value="F:amino acid transmembrane transporter activity"/>
    <property type="evidence" value="ECO:0007669"/>
    <property type="project" value="TreeGrafter"/>
</dbReference>